<dbReference type="InterPro" id="IPR051556">
    <property type="entry name" value="N-term/lysine_N-AcTrnsfr"/>
</dbReference>
<proteinExistence type="predicted"/>
<sequence length="171" mass="20064">MIQIRKATIDDINLIADIGKTTFLETYLVNTPKTDVESFIEKAFNLNTLAEELRNPTIEYYLLYADKIVIGYAKIILDTTNPNIASQRITKLDRFYVLKEFHGQNVGSKLFKYTIEASKKYQQQGMWLYVWIENKRAINFYTKNNFKKVGVYDFVLSETRSNPNDVLFLEY</sequence>
<evidence type="ECO:0000256" key="1">
    <source>
        <dbReference type="ARBA" id="ARBA00022679"/>
    </source>
</evidence>
<evidence type="ECO:0000313" key="5">
    <source>
        <dbReference type="Proteomes" id="UP000464657"/>
    </source>
</evidence>
<organism evidence="4 5">
    <name type="scientific">Kordia antarctica</name>
    <dbReference type="NCBI Taxonomy" id="1218801"/>
    <lineage>
        <taxon>Bacteria</taxon>
        <taxon>Pseudomonadati</taxon>
        <taxon>Bacteroidota</taxon>
        <taxon>Flavobacteriia</taxon>
        <taxon>Flavobacteriales</taxon>
        <taxon>Flavobacteriaceae</taxon>
        <taxon>Kordia</taxon>
    </lineage>
</organism>
<dbReference type="EMBL" id="CP019288">
    <property type="protein sequence ID" value="QHI39112.1"/>
    <property type="molecule type" value="Genomic_DNA"/>
</dbReference>
<protein>
    <submittedName>
        <fullName evidence="4">Spermidine/spermine N(1)-acetyltransferase</fullName>
        <ecNumber evidence="4">2.3.1.57</ecNumber>
    </submittedName>
</protein>
<evidence type="ECO:0000256" key="2">
    <source>
        <dbReference type="ARBA" id="ARBA00023315"/>
    </source>
</evidence>
<dbReference type="Pfam" id="PF00583">
    <property type="entry name" value="Acetyltransf_1"/>
    <property type="match status" value="1"/>
</dbReference>
<dbReference type="Proteomes" id="UP000464657">
    <property type="component" value="Chromosome"/>
</dbReference>
<dbReference type="InterPro" id="IPR000182">
    <property type="entry name" value="GNAT_dom"/>
</dbReference>
<keyword evidence="2 4" id="KW-0012">Acyltransferase</keyword>
<name>A0A7L4ZR70_9FLAO</name>
<dbReference type="PANTHER" id="PTHR42919">
    <property type="entry name" value="N-ALPHA-ACETYLTRANSFERASE"/>
    <property type="match status" value="1"/>
</dbReference>
<dbReference type="PROSITE" id="PS51186">
    <property type="entry name" value="GNAT"/>
    <property type="match status" value="1"/>
</dbReference>
<reference evidence="4 5" key="1">
    <citation type="journal article" date="2013" name="Int. J. Syst. Evol. Microbiol.">
        <title>Kordia antarctica sp. nov., isolated from Antarctic seawater.</title>
        <authorList>
            <person name="Baek K."/>
            <person name="Choi A."/>
            <person name="Kang I."/>
            <person name="Lee K."/>
            <person name="Cho J.C."/>
        </authorList>
    </citation>
    <scope>NUCLEOTIDE SEQUENCE [LARGE SCALE GENOMIC DNA]</scope>
    <source>
        <strain evidence="4 5">IMCC3317</strain>
    </source>
</reference>
<dbReference type="EC" id="2.3.1.57" evidence="4"/>
<dbReference type="PANTHER" id="PTHR42919:SF8">
    <property type="entry name" value="N-ALPHA-ACETYLTRANSFERASE 50"/>
    <property type="match status" value="1"/>
</dbReference>
<keyword evidence="1 4" id="KW-0808">Transferase</keyword>
<dbReference type="InterPro" id="IPR016181">
    <property type="entry name" value="Acyl_CoA_acyltransferase"/>
</dbReference>
<dbReference type="AlphaFoldDB" id="A0A7L4ZR70"/>
<dbReference type="OrthoDB" id="7205533at2"/>
<feature type="domain" description="N-acetyltransferase" evidence="3">
    <location>
        <begin position="2"/>
        <end position="171"/>
    </location>
</feature>
<dbReference type="RefSeq" id="WP_160131617.1">
    <property type="nucleotide sequence ID" value="NZ_CP019288.1"/>
</dbReference>
<accession>A0A7L4ZR70</accession>
<gene>
    <name evidence="4" type="primary">paiA_2</name>
    <name evidence="4" type="ORF">IMCC3317_45130</name>
</gene>
<dbReference type="KEGG" id="kan:IMCC3317_45130"/>
<evidence type="ECO:0000313" key="4">
    <source>
        <dbReference type="EMBL" id="QHI39112.1"/>
    </source>
</evidence>
<dbReference type="SUPFAM" id="SSF55729">
    <property type="entry name" value="Acyl-CoA N-acyltransferases (Nat)"/>
    <property type="match status" value="1"/>
</dbReference>
<evidence type="ECO:0000259" key="3">
    <source>
        <dbReference type="PROSITE" id="PS51186"/>
    </source>
</evidence>
<dbReference type="CDD" id="cd04301">
    <property type="entry name" value="NAT_SF"/>
    <property type="match status" value="1"/>
</dbReference>
<dbReference type="Gene3D" id="3.40.630.30">
    <property type="match status" value="1"/>
</dbReference>
<keyword evidence="5" id="KW-1185">Reference proteome</keyword>
<dbReference type="GO" id="GO:0004145">
    <property type="term" value="F:diamine N-acetyltransferase activity"/>
    <property type="evidence" value="ECO:0007669"/>
    <property type="project" value="UniProtKB-EC"/>
</dbReference>